<dbReference type="InterPro" id="IPR020845">
    <property type="entry name" value="AMP-binding_CS"/>
</dbReference>
<evidence type="ECO:0000256" key="1">
    <source>
        <dbReference type="ARBA" id="ARBA00022741"/>
    </source>
</evidence>
<evidence type="ECO:0000256" key="3">
    <source>
        <dbReference type="ARBA" id="ARBA00024484"/>
    </source>
</evidence>
<accession>A0ABY8SXK4</accession>
<evidence type="ECO:0000256" key="2">
    <source>
        <dbReference type="ARBA" id="ARBA00022840"/>
    </source>
</evidence>
<evidence type="ECO:0000313" key="6">
    <source>
        <dbReference type="Proteomes" id="UP001240697"/>
    </source>
</evidence>
<dbReference type="RefSeq" id="WP_283488805.1">
    <property type="nucleotide sequence ID" value="NZ_CP125947.1"/>
</dbReference>
<keyword evidence="6" id="KW-1185">Reference proteome</keyword>
<keyword evidence="2" id="KW-0067">ATP-binding</keyword>
<keyword evidence="1" id="KW-0547">Nucleotide-binding</keyword>
<proteinExistence type="predicted"/>
<sequence length="646" mass="71064">MIQADVLDMDSSLPPSIGQAKTLPQLLALRTKATPNAEAYREFDEKSNQWKSLSWIQTAQRVADWSRALMASELPPGARVAILLPNGLDAMCLDQACLRCGMVPVPLHAIDNAGSIAYILKDSQSSLLMLSQLQTWEQICAIGEELPYLQTVVVAPPGKQAGVLYDYPADERHQGNLREIPINILSRESWLEQGKAQNNALPIPPAESELAGIVYTSGTTGKPKGVMLTHCNVVSDVHAVMQRVQATEQDIFLSFLPLSHTFERTTGYYFAIATGSCVAYARSVALLAADLKEVKPTVLISVPRIYERVYAKVQEALAHAPHKQKLFRAAVQKGWKVFCEKQSIKNATDYVQDSEINSGWASCLPWFVLQSLVAKPMLAQFGGRLRVAVSGGAPLSPTISQCFLGLGLPMIQGYGMTETSPVVSANALEDNHPETVGKVLPGVAVRIGEDQELQVRGPIVMKGYWNRPEDTARAFTQDGWLKTGDQAAIENDRILIKGRIKEIIVTSTGEKVPPNDVEQAIMVDPLFEQVFVVGEDRPFIACVAVLNQVEWAEIARSLGLDPRAESSLQHAAAERAVLARIEKQTSSFAKYAVPRAVHPVLEPWTIDNGLMTPTLKLKRKNLMAHYTEAIEQMYGKPADRWKREPS</sequence>
<name>A0ABY8SXK4_9BURK</name>
<evidence type="ECO:0000259" key="4">
    <source>
        <dbReference type="Pfam" id="PF00501"/>
    </source>
</evidence>
<dbReference type="PROSITE" id="PS00455">
    <property type="entry name" value="AMP_BINDING"/>
    <property type="match status" value="1"/>
</dbReference>
<dbReference type="Pfam" id="PF00501">
    <property type="entry name" value="AMP-binding"/>
    <property type="match status" value="1"/>
</dbReference>
<reference evidence="5 6" key="1">
    <citation type="submission" date="2023-05" db="EMBL/GenBank/DDBJ databases">
        <authorList>
            <person name="Yin Y."/>
            <person name="Lu Z."/>
        </authorList>
    </citation>
    <scope>NUCLEOTIDE SEQUENCE [LARGE SCALE GENOMIC DNA]</scope>
    <source>
        <strain evidence="5 6">ZM22</strain>
    </source>
</reference>
<evidence type="ECO:0000313" key="5">
    <source>
        <dbReference type="EMBL" id="WHS67782.1"/>
    </source>
</evidence>
<dbReference type="Gene3D" id="3.40.50.12780">
    <property type="entry name" value="N-terminal domain of ligase-like"/>
    <property type="match status" value="1"/>
</dbReference>
<gene>
    <name evidence="5" type="ORF">QMY55_11960</name>
</gene>
<dbReference type="Gene3D" id="3.30.300.30">
    <property type="match status" value="1"/>
</dbReference>
<dbReference type="Proteomes" id="UP001240697">
    <property type="component" value="Chromosome"/>
</dbReference>
<dbReference type="InterPro" id="IPR000873">
    <property type="entry name" value="AMP-dep_synth/lig_dom"/>
</dbReference>
<dbReference type="SUPFAM" id="SSF56801">
    <property type="entry name" value="Acetyl-CoA synthetase-like"/>
    <property type="match status" value="1"/>
</dbReference>
<dbReference type="Pfam" id="PF23562">
    <property type="entry name" value="AMP-binding_C_3"/>
    <property type="match status" value="1"/>
</dbReference>
<comment type="catalytic activity">
    <reaction evidence="3">
        <text>a long-chain fatty acid + ATP + CoA = a long-chain fatty acyl-CoA + AMP + diphosphate</text>
        <dbReference type="Rhea" id="RHEA:15421"/>
        <dbReference type="ChEBI" id="CHEBI:30616"/>
        <dbReference type="ChEBI" id="CHEBI:33019"/>
        <dbReference type="ChEBI" id="CHEBI:57287"/>
        <dbReference type="ChEBI" id="CHEBI:57560"/>
        <dbReference type="ChEBI" id="CHEBI:83139"/>
        <dbReference type="ChEBI" id="CHEBI:456215"/>
        <dbReference type="EC" id="6.2.1.3"/>
    </reaction>
    <physiologicalReaction direction="left-to-right" evidence="3">
        <dbReference type="Rhea" id="RHEA:15422"/>
    </physiologicalReaction>
</comment>
<dbReference type="InterPro" id="IPR045851">
    <property type="entry name" value="AMP-bd_C_sf"/>
</dbReference>
<dbReference type="CDD" id="cd05907">
    <property type="entry name" value="VL_LC_FACS_like"/>
    <property type="match status" value="1"/>
</dbReference>
<dbReference type="InterPro" id="IPR042099">
    <property type="entry name" value="ANL_N_sf"/>
</dbReference>
<dbReference type="PANTHER" id="PTHR43272">
    <property type="entry name" value="LONG-CHAIN-FATTY-ACID--COA LIGASE"/>
    <property type="match status" value="1"/>
</dbReference>
<feature type="domain" description="AMP-dependent synthetase/ligase" evidence="4">
    <location>
        <begin position="32"/>
        <end position="465"/>
    </location>
</feature>
<organism evidence="5 6">
    <name type="scientific">Comamonas resistens</name>
    <dbReference type="NCBI Taxonomy" id="3046670"/>
    <lineage>
        <taxon>Bacteria</taxon>
        <taxon>Pseudomonadati</taxon>
        <taxon>Pseudomonadota</taxon>
        <taxon>Betaproteobacteria</taxon>
        <taxon>Burkholderiales</taxon>
        <taxon>Comamonadaceae</taxon>
        <taxon>Comamonas</taxon>
    </lineage>
</organism>
<dbReference type="PANTHER" id="PTHR43272:SF33">
    <property type="entry name" value="AMP-BINDING DOMAIN-CONTAINING PROTEIN-RELATED"/>
    <property type="match status" value="1"/>
</dbReference>
<protein>
    <submittedName>
        <fullName evidence="5">AMP-binding protein</fullName>
    </submittedName>
</protein>
<dbReference type="EMBL" id="CP125947">
    <property type="protein sequence ID" value="WHS67782.1"/>
    <property type="molecule type" value="Genomic_DNA"/>
</dbReference>